<evidence type="ECO:0000256" key="1">
    <source>
        <dbReference type="SAM" id="MobiDB-lite"/>
    </source>
</evidence>
<keyword evidence="5" id="KW-1185">Reference proteome</keyword>
<feature type="compositionally biased region" description="Basic and acidic residues" evidence="1">
    <location>
        <begin position="299"/>
        <end position="311"/>
    </location>
</feature>
<dbReference type="EMBL" id="NBNE01000039">
    <property type="protein sequence ID" value="OWZ23881.1"/>
    <property type="molecule type" value="Genomic_DNA"/>
</dbReference>
<sequence>MNSWGLLLLVCAVACRYATAMPPYKRWSTVNIATVISTSDFFANTSSSLAEEFVEHLDLVLVGNDSVSSTWLDAVDGYNVTADNKILYQTEVWTLIEDGAYEDDLSAVWARFQATNTTASNLTVCAMLSEWNSTWKENKAALAAVDVMNHLSAKCGQDDTIAVAFTACVSDTPSKYLEGEIAVNDRVAPFMMYDVDSVQFPEASDRLFVHLAEGLCPRDESTLQFGSGSQSDSEVPLISFFRGEKCISYDPKSPQISNEDANHESDWESDLRYIIPIGICVFLLGCGGLIYLLRKNKKDANKTETQTPKEEEKEDPSSLPYVLSVHPV</sequence>
<evidence type="ECO:0000313" key="5">
    <source>
        <dbReference type="Proteomes" id="UP000198211"/>
    </source>
</evidence>
<dbReference type="Proteomes" id="UP000198211">
    <property type="component" value="Unassembled WGS sequence"/>
</dbReference>
<keyword evidence="2" id="KW-0472">Membrane</keyword>
<evidence type="ECO:0000256" key="3">
    <source>
        <dbReference type="SAM" id="SignalP"/>
    </source>
</evidence>
<dbReference type="OrthoDB" id="160817at2759"/>
<feature type="region of interest" description="Disordered" evidence="1">
    <location>
        <begin position="299"/>
        <end position="328"/>
    </location>
</feature>
<keyword evidence="2" id="KW-0812">Transmembrane</keyword>
<dbReference type="AlphaFoldDB" id="A0A225X1W2"/>
<proteinExistence type="predicted"/>
<reference evidence="5" key="1">
    <citation type="submission" date="2017-03" db="EMBL/GenBank/DDBJ databases">
        <title>Phytopthora megakarya and P. palmivora, two closely related causual agents of cacao black pod achieved similar genome size and gene model numbers by different mechanisms.</title>
        <authorList>
            <person name="Ali S."/>
            <person name="Shao J."/>
            <person name="Larry D.J."/>
            <person name="Kronmiller B."/>
            <person name="Shen D."/>
            <person name="Strem M.D."/>
            <person name="Melnick R.L."/>
            <person name="Guiltinan M.J."/>
            <person name="Tyler B.M."/>
            <person name="Meinhardt L.W."/>
            <person name="Bailey B.A."/>
        </authorList>
    </citation>
    <scope>NUCLEOTIDE SEQUENCE [LARGE SCALE GENOMIC DNA]</scope>
    <source>
        <strain evidence="5">zdho120</strain>
    </source>
</reference>
<name>A0A225X1W2_9STRA</name>
<evidence type="ECO:0000313" key="4">
    <source>
        <dbReference type="EMBL" id="OWZ23881.1"/>
    </source>
</evidence>
<comment type="caution">
    <text evidence="4">The sequence shown here is derived from an EMBL/GenBank/DDBJ whole genome shotgun (WGS) entry which is preliminary data.</text>
</comment>
<dbReference type="STRING" id="4795.A0A225X1W2"/>
<keyword evidence="3" id="KW-0732">Signal</keyword>
<evidence type="ECO:0000256" key="2">
    <source>
        <dbReference type="SAM" id="Phobius"/>
    </source>
</evidence>
<accession>A0A225X1W2</accession>
<organism evidence="4 5">
    <name type="scientific">Phytophthora megakarya</name>
    <dbReference type="NCBI Taxonomy" id="4795"/>
    <lineage>
        <taxon>Eukaryota</taxon>
        <taxon>Sar</taxon>
        <taxon>Stramenopiles</taxon>
        <taxon>Oomycota</taxon>
        <taxon>Peronosporomycetes</taxon>
        <taxon>Peronosporales</taxon>
        <taxon>Peronosporaceae</taxon>
        <taxon>Phytophthora</taxon>
    </lineage>
</organism>
<feature type="chain" id="PRO_5012466105" evidence="3">
    <location>
        <begin position="21"/>
        <end position="328"/>
    </location>
</feature>
<gene>
    <name evidence="4" type="ORF">PHMEG_0001170</name>
</gene>
<feature type="transmembrane region" description="Helical" evidence="2">
    <location>
        <begin position="273"/>
        <end position="293"/>
    </location>
</feature>
<keyword evidence="2" id="KW-1133">Transmembrane helix</keyword>
<protein>
    <submittedName>
        <fullName evidence="4">Uncharacterized protein</fullName>
    </submittedName>
</protein>
<feature type="signal peptide" evidence="3">
    <location>
        <begin position="1"/>
        <end position="20"/>
    </location>
</feature>